<evidence type="ECO:0000313" key="5">
    <source>
        <dbReference type="Proteomes" id="UP000094112"/>
    </source>
</evidence>
<organism evidence="4 5">
    <name type="scientific">Wickerhamomyces anomalus (strain ATCC 58044 / CBS 1984 / NCYC 433 / NRRL Y-366-8)</name>
    <name type="common">Yeast</name>
    <name type="synonym">Hansenula anomala</name>
    <dbReference type="NCBI Taxonomy" id="683960"/>
    <lineage>
        <taxon>Eukaryota</taxon>
        <taxon>Fungi</taxon>
        <taxon>Dikarya</taxon>
        <taxon>Ascomycota</taxon>
        <taxon>Saccharomycotina</taxon>
        <taxon>Saccharomycetes</taxon>
        <taxon>Phaffomycetales</taxon>
        <taxon>Wickerhamomycetaceae</taxon>
        <taxon>Wickerhamomyces</taxon>
    </lineage>
</organism>
<feature type="compositionally biased region" description="Basic residues" evidence="2">
    <location>
        <begin position="106"/>
        <end position="119"/>
    </location>
</feature>
<feature type="compositionally biased region" description="Acidic residues" evidence="2">
    <location>
        <begin position="124"/>
        <end position="139"/>
    </location>
</feature>
<proteinExistence type="predicted"/>
<name>A0A1E3NVG3_WICAA</name>
<reference evidence="4 5" key="1">
    <citation type="journal article" date="2016" name="Proc. Natl. Acad. Sci. U.S.A.">
        <title>Comparative genomics of biotechnologically important yeasts.</title>
        <authorList>
            <person name="Riley R."/>
            <person name="Haridas S."/>
            <person name="Wolfe K.H."/>
            <person name="Lopes M.R."/>
            <person name="Hittinger C.T."/>
            <person name="Goeker M."/>
            <person name="Salamov A.A."/>
            <person name="Wisecaver J.H."/>
            <person name="Long T.M."/>
            <person name="Calvey C.H."/>
            <person name="Aerts A.L."/>
            <person name="Barry K.W."/>
            <person name="Choi C."/>
            <person name="Clum A."/>
            <person name="Coughlan A.Y."/>
            <person name="Deshpande S."/>
            <person name="Douglass A.P."/>
            <person name="Hanson S.J."/>
            <person name="Klenk H.-P."/>
            <person name="LaButti K.M."/>
            <person name="Lapidus A."/>
            <person name="Lindquist E.A."/>
            <person name="Lipzen A.M."/>
            <person name="Meier-Kolthoff J.P."/>
            <person name="Ohm R.A."/>
            <person name="Otillar R.P."/>
            <person name="Pangilinan J.L."/>
            <person name="Peng Y."/>
            <person name="Rokas A."/>
            <person name="Rosa C.A."/>
            <person name="Scheuner C."/>
            <person name="Sibirny A.A."/>
            <person name="Slot J.C."/>
            <person name="Stielow J.B."/>
            <person name="Sun H."/>
            <person name="Kurtzman C.P."/>
            <person name="Blackwell M."/>
            <person name="Grigoriev I.V."/>
            <person name="Jeffries T.W."/>
        </authorList>
    </citation>
    <scope>NUCLEOTIDE SEQUENCE [LARGE SCALE GENOMIC DNA]</scope>
    <source>
        <strain evidence="5">ATCC 58044 / CBS 1984 / NCYC 433 / NRRL Y-366-8</strain>
    </source>
</reference>
<feature type="compositionally biased region" description="Basic and acidic residues" evidence="2">
    <location>
        <begin position="73"/>
        <end position="86"/>
    </location>
</feature>
<dbReference type="STRING" id="683960.A0A1E3NVG3"/>
<feature type="compositionally biased region" description="Polar residues" evidence="2">
    <location>
        <begin position="56"/>
        <end position="70"/>
    </location>
</feature>
<dbReference type="Pfam" id="PF20994">
    <property type="entry name" value="CENPU"/>
    <property type="match status" value="1"/>
</dbReference>
<sequence>MERIEKREARKRGAASRQLATNDIVIKTPKRSRKSRPNTPKWIPVSQDSGALITDELSQLHSPISRNTRPPRTPKDKINEEYEPRVKKPKAKPKKVKPRKVEVKPKTKTKTKPKSKRKKVEPQPDNDLDNDLDDDQDQDFDNAQEESDIELDDLYVNGTMEVKISRLPTSSIRLTSIDIILQSLNDALTHEDGKHSQIFQKLNKLHLNKILDLNLTNNHYLYKLKDLKSTKLDLRNELFDKRQEINENLVKLENLRNQYNKVHQLIKTKKQIIGKLNNLSKSSSDNNDSILMKLNKLNNIVDPNWGILDKLKEINSKFHELD</sequence>
<feature type="compositionally biased region" description="Basic residues" evidence="2">
    <location>
        <begin position="87"/>
        <end position="98"/>
    </location>
</feature>
<evidence type="ECO:0000313" key="4">
    <source>
        <dbReference type="EMBL" id="ODQ57020.1"/>
    </source>
</evidence>
<dbReference type="InterPro" id="IPR048743">
    <property type="entry name" value="AME1"/>
</dbReference>
<dbReference type="Proteomes" id="UP000094112">
    <property type="component" value="Unassembled WGS sequence"/>
</dbReference>
<evidence type="ECO:0000256" key="2">
    <source>
        <dbReference type="SAM" id="MobiDB-lite"/>
    </source>
</evidence>
<accession>A0A1E3NVG3</accession>
<protein>
    <recommendedName>
        <fullName evidence="3">Inner kinetochore subunit AME1 domain-containing protein</fullName>
    </recommendedName>
</protein>
<evidence type="ECO:0000256" key="1">
    <source>
        <dbReference type="SAM" id="Coils"/>
    </source>
</evidence>
<dbReference type="EMBL" id="KV454214">
    <property type="protein sequence ID" value="ODQ57020.1"/>
    <property type="molecule type" value="Genomic_DNA"/>
</dbReference>
<dbReference type="AlphaFoldDB" id="A0A1E3NVG3"/>
<keyword evidence="5" id="KW-1185">Reference proteome</keyword>
<feature type="domain" description="Inner kinetochore subunit AME1" evidence="3">
    <location>
        <begin position="205"/>
        <end position="320"/>
    </location>
</feature>
<feature type="coiled-coil region" evidence="1">
    <location>
        <begin position="224"/>
        <end position="272"/>
    </location>
</feature>
<gene>
    <name evidence="4" type="ORF">WICANDRAFT_65285</name>
</gene>
<evidence type="ECO:0000259" key="3">
    <source>
        <dbReference type="Pfam" id="PF20994"/>
    </source>
</evidence>
<feature type="region of interest" description="Disordered" evidence="2">
    <location>
        <begin position="1"/>
        <end position="139"/>
    </location>
</feature>
<keyword evidence="1" id="KW-0175">Coiled coil</keyword>
<dbReference type="OrthoDB" id="3995136at2759"/>
<dbReference type="GeneID" id="30201132"/>
<dbReference type="RefSeq" id="XP_019036227.1">
    <property type="nucleotide sequence ID" value="XM_019183886.1"/>
</dbReference>